<evidence type="ECO:0000313" key="2">
    <source>
        <dbReference type="Proteomes" id="UP000187209"/>
    </source>
</evidence>
<gene>
    <name evidence="1" type="ORF">SteCoe_35796</name>
</gene>
<dbReference type="EMBL" id="MPUH01001559">
    <property type="protein sequence ID" value="OMJ67130.1"/>
    <property type="molecule type" value="Genomic_DNA"/>
</dbReference>
<dbReference type="Proteomes" id="UP000187209">
    <property type="component" value="Unassembled WGS sequence"/>
</dbReference>
<comment type="caution">
    <text evidence="1">The sequence shown here is derived from an EMBL/GenBank/DDBJ whole genome shotgun (WGS) entry which is preliminary data.</text>
</comment>
<proteinExistence type="predicted"/>
<accession>A0A1R2ART9</accession>
<dbReference type="OrthoDB" id="10674216at2759"/>
<reference evidence="1 2" key="1">
    <citation type="submission" date="2016-11" db="EMBL/GenBank/DDBJ databases">
        <title>The macronuclear genome of Stentor coeruleus: a giant cell with tiny introns.</title>
        <authorList>
            <person name="Slabodnick M."/>
            <person name="Ruby J.G."/>
            <person name="Reiff S.B."/>
            <person name="Swart E.C."/>
            <person name="Gosai S."/>
            <person name="Prabakaran S."/>
            <person name="Witkowska E."/>
            <person name="Larue G.E."/>
            <person name="Fisher S."/>
            <person name="Freeman R.M."/>
            <person name="Gunawardena J."/>
            <person name="Chu W."/>
            <person name="Stover N.A."/>
            <person name="Gregory B.D."/>
            <person name="Nowacki M."/>
            <person name="Derisi J."/>
            <person name="Roy S.W."/>
            <person name="Marshall W.F."/>
            <person name="Sood P."/>
        </authorList>
    </citation>
    <scope>NUCLEOTIDE SEQUENCE [LARGE SCALE GENOMIC DNA]</scope>
    <source>
        <strain evidence="1">WM001</strain>
    </source>
</reference>
<keyword evidence="2" id="KW-1185">Reference proteome</keyword>
<protein>
    <submittedName>
        <fullName evidence="1">Uncharacterized protein</fullName>
    </submittedName>
</protein>
<evidence type="ECO:0000313" key="1">
    <source>
        <dbReference type="EMBL" id="OMJ67130.1"/>
    </source>
</evidence>
<dbReference type="AlphaFoldDB" id="A0A1R2ART9"/>
<sequence>MFISTPDRSCEVEIGKSSIKDESFLETRVKKVIDELLESADPYVLPIENPNIDSFSIESLTEKCTLLKAHFEKLASIHQMPTSTLPRLMEKSQTFNKRKILQKFTDNSQEDEVFNREMTEIPEKLREEVNHCKQVLNNLLNKTHSVSQNKLLGYLEILYECNLLKIHSDPVCLFIQDEESKTLVKDIITLTRISNTLKTYMLRTFIALESSNVFALQEIKEEIENNGIIEDN</sequence>
<organism evidence="1 2">
    <name type="scientific">Stentor coeruleus</name>
    <dbReference type="NCBI Taxonomy" id="5963"/>
    <lineage>
        <taxon>Eukaryota</taxon>
        <taxon>Sar</taxon>
        <taxon>Alveolata</taxon>
        <taxon>Ciliophora</taxon>
        <taxon>Postciliodesmatophora</taxon>
        <taxon>Heterotrichea</taxon>
        <taxon>Heterotrichida</taxon>
        <taxon>Stentoridae</taxon>
        <taxon>Stentor</taxon>
    </lineage>
</organism>
<name>A0A1R2ART9_9CILI</name>